<reference evidence="5 6" key="1">
    <citation type="submission" date="2018-04" db="EMBL/GenBank/DDBJ databases">
        <title>Genomic Encyclopedia of Archaeal and Bacterial Type Strains, Phase II (KMG-II): from individual species to whole genera.</title>
        <authorList>
            <person name="Goeker M."/>
        </authorList>
    </citation>
    <scope>NUCLEOTIDE SEQUENCE [LARGE SCALE GENOMIC DNA]</scope>
    <source>
        <strain evidence="5 6">DSM 23082</strain>
    </source>
</reference>
<evidence type="ECO:0000313" key="6">
    <source>
        <dbReference type="Proteomes" id="UP000244174"/>
    </source>
</evidence>
<dbReference type="AlphaFoldDB" id="A0A2T6ACF8"/>
<feature type="transmembrane region" description="Helical" evidence="4">
    <location>
        <begin position="6"/>
        <end position="22"/>
    </location>
</feature>
<dbReference type="Pfam" id="PF03403">
    <property type="entry name" value="PAF-AH_p_II"/>
    <property type="match status" value="1"/>
</dbReference>
<dbReference type="Proteomes" id="UP000244174">
    <property type="component" value="Unassembled WGS sequence"/>
</dbReference>
<organism evidence="5 6">
    <name type="scientific">Christiangramia gaetbulicola</name>
    <dbReference type="NCBI Taxonomy" id="703340"/>
    <lineage>
        <taxon>Bacteria</taxon>
        <taxon>Pseudomonadati</taxon>
        <taxon>Bacteroidota</taxon>
        <taxon>Flavobacteriia</taxon>
        <taxon>Flavobacteriales</taxon>
        <taxon>Flavobacteriaceae</taxon>
        <taxon>Christiangramia</taxon>
    </lineage>
</organism>
<dbReference type="SUPFAM" id="SSF53474">
    <property type="entry name" value="alpha/beta-Hydrolases"/>
    <property type="match status" value="1"/>
</dbReference>
<evidence type="ECO:0000256" key="3">
    <source>
        <dbReference type="ARBA" id="ARBA00023098"/>
    </source>
</evidence>
<protein>
    <submittedName>
        <fullName evidence="5">Platelet-activating factor acetylhydrolase isoform II</fullName>
    </submittedName>
</protein>
<evidence type="ECO:0000256" key="2">
    <source>
        <dbReference type="ARBA" id="ARBA00022963"/>
    </source>
</evidence>
<keyword evidence="6" id="KW-1185">Reference proteome</keyword>
<accession>A0A2T6ACF8</accession>
<keyword evidence="4" id="KW-0812">Transmembrane</keyword>
<dbReference type="Gene3D" id="3.40.50.1820">
    <property type="entry name" value="alpha/beta hydrolase"/>
    <property type="match status" value="1"/>
</dbReference>
<dbReference type="GO" id="GO:0003847">
    <property type="term" value="F:1-alkyl-2-acetylglycerophosphocholine esterase activity"/>
    <property type="evidence" value="ECO:0007669"/>
    <property type="project" value="TreeGrafter"/>
</dbReference>
<keyword evidence="4" id="KW-0472">Membrane</keyword>
<keyword evidence="1 5" id="KW-0378">Hydrolase</keyword>
<feature type="transmembrane region" description="Helical" evidence="4">
    <location>
        <begin position="80"/>
        <end position="103"/>
    </location>
</feature>
<keyword evidence="3" id="KW-0443">Lipid metabolism</keyword>
<dbReference type="EMBL" id="QBKQ01000005">
    <property type="protein sequence ID" value="PTX41497.1"/>
    <property type="molecule type" value="Genomic_DNA"/>
</dbReference>
<dbReference type="PANTHER" id="PTHR10272:SF0">
    <property type="entry name" value="PLATELET-ACTIVATING FACTOR ACETYLHYDROLASE"/>
    <property type="match status" value="1"/>
</dbReference>
<dbReference type="OrthoDB" id="9814760at2"/>
<dbReference type="GO" id="GO:0016042">
    <property type="term" value="P:lipid catabolic process"/>
    <property type="evidence" value="ECO:0007669"/>
    <property type="project" value="UniProtKB-KW"/>
</dbReference>
<keyword evidence="2" id="KW-0442">Lipid degradation</keyword>
<dbReference type="PANTHER" id="PTHR10272">
    <property type="entry name" value="PLATELET-ACTIVATING FACTOR ACETYLHYDROLASE"/>
    <property type="match status" value="1"/>
</dbReference>
<keyword evidence="4" id="KW-1133">Transmembrane helix</keyword>
<evidence type="ECO:0000256" key="1">
    <source>
        <dbReference type="ARBA" id="ARBA00022801"/>
    </source>
</evidence>
<dbReference type="RefSeq" id="WP_108173161.1">
    <property type="nucleotide sequence ID" value="NZ_QBKQ01000005.1"/>
</dbReference>
<name>A0A2T6ACF8_9FLAO</name>
<proteinExistence type="predicted"/>
<feature type="transmembrane region" description="Helical" evidence="4">
    <location>
        <begin position="29"/>
        <end position="45"/>
    </location>
</feature>
<evidence type="ECO:0000256" key="4">
    <source>
        <dbReference type="SAM" id="Phobius"/>
    </source>
</evidence>
<sequence>MQVFEILLLLASTLFLIFNFFSRIEINKYWIIGGLIILLFTHLIFEGFRWQMMPAYLICLFAIFTAFRQPQKRSKKTLRVLKGMGFILLLALATTLPSIFPVFKLPELQGEYQVGTRDMLFNTDRDEVITEDPSDRRKLMAKIWYPSKETSDQRDLYIDEGGRHGFAQKYGLPDAAFNYLDKIETKVYRDTKVAEEEFPVLIFSHGYNSKANGYYALLSEVASHGYIIIALNHTYESTGATFPDGSEVYFDYEYARKIESGTWEKLTPVREAFQKNIPFEERHPVVKKGLESYFVRGIVERWSEDISDVVSELADLNASGFLKGRLDLENIGVFGHSRGGGAAGNALLMDDRIKAGANIDGVQWGRIVDTSFDDPFLYISADWPENKEDLNSHAYINKSKDVFYEARILNTLHSNFMDIPLMIPINAISQAGSIDPYLGIEITNSLLVAFFDKHLKNQEIDFTELNSDYDMLKLEIFKN</sequence>
<dbReference type="InterPro" id="IPR029058">
    <property type="entry name" value="AB_hydrolase_fold"/>
</dbReference>
<comment type="caution">
    <text evidence="5">The sequence shown here is derived from an EMBL/GenBank/DDBJ whole genome shotgun (WGS) entry which is preliminary data.</text>
</comment>
<feature type="transmembrane region" description="Helical" evidence="4">
    <location>
        <begin position="51"/>
        <end position="68"/>
    </location>
</feature>
<evidence type="ECO:0000313" key="5">
    <source>
        <dbReference type="EMBL" id="PTX41497.1"/>
    </source>
</evidence>
<gene>
    <name evidence="5" type="ORF">C8P64_3297</name>
</gene>